<dbReference type="HOGENOM" id="CLU_1615222_0_0_2"/>
<dbReference type="Pfam" id="PF00188">
    <property type="entry name" value="CAP"/>
    <property type="match status" value="1"/>
</dbReference>
<dbReference type="PANTHER" id="PTHR31157">
    <property type="entry name" value="SCP DOMAIN-CONTAINING PROTEIN"/>
    <property type="match status" value="1"/>
</dbReference>
<dbReference type="GeneID" id="24793563"/>
<evidence type="ECO:0000256" key="1">
    <source>
        <dbReference type="SAM" id="Phobius"/>
    </source>
</evidence>
<feature type="transmembrane region" description="Helical" evidence="1">
    <location>
        <begin position="7"/>
        <end position="23"/>
    </location>
</feature>
<organism evidence="3 4">
    <name type="scientific">Archaeoglobus fulgidus DSM 8774</name>
    <dbReference type="NCBI Taxonomy" id="1344584"/>
    <lineage>
        <taxon>Archaea</taxon>
        <taxon>Methanobacteriati</taxon>
        <taxon>Methanobacteriota</taxon>
        <taxon>Archaeoglobi</taxon>
        <taxon>Archaeoglobales</taxon>
        <taxon>Archaeoglobaceae</taxon>
        <taxon>Archaeoglobus</taxon>
    </lineage>
</organism>
<protein>
    <submittedName>
        <fullName evidence="3">Uncharacterized protein with SCP/PR1 domain protein</fullName>
    </submittedName>
</protein>
<keyword evidence="1" id="KW-0812">Transmembrane</keyword>
<dbReference type="KEGG" id="afg:AFULGI_00000010"/>
<keyword evidence="1" id="KW-1133">Transmembrane helix</keyword>
<dbReference type="PANTHER" id="PTHR31157:SF1">
    <property type="entry name" value="SCP DOMAIN-CONTAINING PROTEIN"/>
    <property type="match status" value="1"/>
</dbReference>
<name>A0A075WBF1_ARCFL</name>
<dbReference type="InterPro" id="IPR035940">
    <property type="entry name" value="CAP_sf"/>
</dbReference>
<dbReference type="CDD" id="cd05379">
    <property type="entry name" value="CAP_bacterial"/>
    <property type="match status" value="1"/>
</dbReference>
<sequence length="164" mass="18880">MKETIQLAIGVMLLAMLGCYIYITEFYHYESTEESSKAAIEYLNQLRAQNGLPPVKWNKTLYEFALERLEDMHERGYYSHYDPVTHETLIYRYVEGYVGECILNGVRGTNLLSNGLQSLFGYEEEAIDIWSKSTMHKLILTDKRFTDAAVACKYDMCVLIMTGG</sequence>
<evidence type="ECO:0000313" key="3">
    <source>
        <dbReference type="EMBL" id="AIG96847.1"/>
    </source>
</evidence>
<proteinExistence type="predicted"/>
<dbReference type="EMBL" id="CP006577">
    <property type="protein sequence ID" value="AIG96847.1"/>
    <property type="molecule type" value="Genomic_DNA"/>
</dbReference>
<dbReference type="Proteomes" id="UP000028501">
    <property type="component" value="Chromosome"/>
</dbReference>
<dbReference type="Gene3D" id="3.40.33.10">
    <property type="entry name" value="CAP"/>
    <property type="match status" value="1"/>
</dbReference>
<accession>A0A075WBF1</accession>
<evidence type="ECO:0000313" key="4">
    <source>
        <dbReference type="Proteomes" id="UP000028501"/>
    </source>
</evidence>
<dbReference type="AlphaFoldDB" id="A0A075WBF1"/>
<keyword evidence="1" id="KW-0472">Membrane</keyword>
<feature type="domain" description="SCP" evidence="2">
    <location>
        <begin position="41"/>
        <end position="154"/>
    </location>
</feature>
<gene>
    <name evidence="3" type="ORF">AFULGI_00000010</name>
</gene>
<dbReference type="InterPro" id="IPR014044">
    <property type="entry name" value="CAP_dom"/>
</dbReference>
<dbReference type="SUPFAM" id="SSF55797">
    <property type="entry name" value="PR-1-like"/>
    <property type="match status" value="1"/>
</dbReference>
<dbReference type="RefSeq" id="WP_010877517.1">
    <property type="nucleotide sequence ID" value="NZ_CP006577.1"/>
</dbReference>
<evidence type="ECO:0000259" key="2">
    <source>
        <dbReference type="Pfam" id="PF00188"/>
    </source>
</evidence>
<reference evidence="3 4" key="1">
    <citation type="submission" date="2013-07" db="EMBL/GenBank/DDBJ databases">
        <title>Genome of Archaeoglobus fulgidus.</title>
        <authorList>
            <person name="Fiebig A."/>
            <person name="Birkeland N.-K."/>
        </authorList>
    </citation>
    <scope>NUCLEOTIDE SEQUENCE [LARGE SCALE GENOMIC DNA]</scope>
    <source>
        <strain evidence="3 4">DSM 8774</strain>
    </source>
</reference>
<dbReference type="PROSITE" id="PS51257">
    <property type="entry name" value="PROKAR_LIPOPROTEIN"/>
    <property type="match status" value="1"/>
</dbReference>